<keyword evidence="1" id="KW-0812">Transmembrane</keyword>
<evidence type="ECO:0000313" key="3">
    <source>
        <dbReference type="Proteomes" id="UP001301012"/>
    </source>
</evidence>
<proteinExistence type="predicted"/>
<feature type="transmembrane region" description="Helical" evidence="1">
    <location>
        <begin position="32"/>
        <end position="49"/>
    </location>
</feature>
<feature type="transmembrane region" description="Helical" evidence="1">
    <location>
        <begin position="120"/>
        <end position="141"/>
    </location>
</feature>
<protein>
    <submittedName>
        <fullName evidence="2">Uncharacterized protein</fullName>
    </submittedName>
</protein>
<keyword evidence="1" id="KW-0472">Membrane</keyword>
<organism evidence="2 3">
    <name type="scientific">Romboutsia sedimentorum</name>
    <dbReference type="NCBI Taxonomy" id="1368474"/>
    <lineage>
        <taxon>Bacteria</taxon>
        <taxon>Bacillati</taxon>
        <taxon>Bacillota</taxon>
        <taxon>Clostridia</taxon>
        <taxon>Peptostreptococcales</taxon>
        <taxon>Peptostreptococcaceae</taxon>
        <taxon>Romboutsia</taxon>
    </lineage>
</organism>
<dbReference type="RefSeq" id="WP_284131398.1">
    <property type="nucleotide sequence ID" value="NZ_JASKYM010000001.1"/>
</dbReference>
<comment type="caution">
    <text evidence="2">The sequence shown here is derived from an EMBL/GenBank/DDBJ whole genome shotgun (WGS) entry which is preliminary data.</text>
</comment>
<dbReference type="EMBL" id="JASKYM010000001">
    <property type="protein sequence ID" value="MDK2562419.1"/>
    <property type="molecule type" value="Genomic_DNA"/>
</dbReference>
<evidence type="ECO:0000313" key="2">
    <source>
        <dbReference type="EMBL" id="MDK2562419.1"/>
    </source>
</evidence>
<name>A0ABT7E668_9FIRM</name>
<dbReference type="Proteomes" id="UP001301012">
    <property type="component" value="Unassembled WGS sequence"/>
</dbReference>
<gene>
    <name evidence="2" type="ORF">QOZ84_02570</name>
</gene>
<accession>A0ABT7E668</accession>
<feature type="transmembrane region" description="Helical" evidence="1">
    <location>
        <begin position="75"/>
        <end position="93"/>
    </location>
</feature>
<keyword evidence="1" id="KW-1133">Transmembrane helix</keyword>
<keyword evidence="3" id="KW-1185">Reference proteome</keyword>
<reference evidence="2 3" key="1">
    <citation type="submission" date="2023-05" db="EMBL/GenBank/DDBJ databases">
        <title>Rombocin, a short stable natural nisin variant, displays selective antimicrobial activity against Listeria monocytogenes and employs dual mode of action to kill target bacterial strains.</title>
        <authorList>
            <person name="Wambui J."/>
            <person name="Stephan R."/>
            <person name="Kuipers O.P."/>
        </authorList>
    </citation>
    <scope>NUCLEOTIDE SEQUENCE [LARGE SCALE GENOMIC DNA]</scope>
    <source>
        <strain evidence="2 3">RC002</strain>
    </source>
</reference>
<sequence length="212" mass="24677">MRKKDIILLIIIILLGVTGSFTENQSMQTLLIAGMFIFTILTKLTDYIYRKKLIKQINSKNMTYIKVKENSKSEIISMVAITFITSLGVKSVFGRYEMQNHRGITDIISYISGFEYLDKLLIFTYIMLFISIILPLAQSLFSYNIITDDKVIFYDNLVFKINEIEEIKYEESLLYKNKKIIVLGKGFTDRKMVVKIEDFDKVKILLESKNTL</sequence>
<evidence type="ECO:0000256" key="1">
    <source>
        <dbReference type="SAM" id="Phobius"/>
    </source>
</evidence>